<evidence type="ECO:0000313" key="7">
    <source>
        <dbReference type="EMBL" id="KOR76203.1"/>
    </source>
</evidence>
<dbReference type="AlphaFoldDB" id="A0A0M1N230"/>
<evidence type="ECO:0000256" key="5">
    <source>
        <dbReference type="RuleBase" id="RU000499"/>
    </source>
</evidence>
<dbReference type="FunFam" id="3.40.30.10:FF:000010">
    <property type="entry name" value="Glutathione peroxidase"/>
    <property type="match status" value="1"/>
</dbReference>
<feature type="active site" evidence="4">
    <location>
        <position position="35"/>
    </location>
</feature>
<feature type="domain" description="Thioredoxin" evidence="6">
    <location>
        <begin position="1"/>
        <end position="159"/>
    </location>
</feature>
<keyword evidence="2 5" id="KW-0575">Peroxidase</keyword>
<evidence type="ECO:0000259" key="6">
    <source>
        <dbReference type="PROSITE" id="PS51352"/>
    </source>
</evidence>
<evidence type="ECO:0000256" key="3">
    <source>
        <dbReference type="ARBA" id="ARBA00023002"/>
    </source>
</evidence>
<evidence type="ECO:0000256" key="4">
    <source>
        <dbReference type="PIRSR" id="PIRSR000303-1"/>
    </source>
</evidence>
<evidence type="ECO:0000313" key="8">
    <source>
        <dbReference type="Proteomes" id="UP000036932"/>
    </source>
</evidence>
<keyword evidence="8" id="KW-1185">Reference proteome</keyword>
<evidence type="ECO:0000256" key="2">
    <source>
        <dbReference type="ARBA" id="ARBA00022559"/>
    </source>
</evidence>
<dbReference type="CDD" id="cd00340">
    <property type="entry name" value="GSH_Peroxidase"/>
    <property type="match status" value="1"/>
</dbReference>
<protein>
    <recommendedName>
        <fullName evidence="5">Glutathione peroxidase</fullName>
    </recommendedName>
</protein>
<dbReference type="Gene3D" id="3.40.30.10">
    <property type="entry name" value="Glutaredoxin"/>
    <property type="match status" value="1"/>
</dbReference>
<dbReference type="InterPro" id="IPR029759">
    <property type="entry name" value="GPX_AS"/>
</dbReference>
<dbReference type="PROSITE" id="PS51355">
    <property type="entry name" value="GLUTATHIONE_PEROXID_3"/>
    <property type="match status" value="1"/>
</dbReference>
<dbReference type="Pfam" id="PF00255">
    <property type="entry name" value="GSHPx"/>
    <property type="match status" value="1"/>
</dbReference>
<dbReference type="PATRIC" id="fig|1705565.3.peg.1541"/>
<dbReference type="EMBL" id="LIUT01000008">
    <property type="protein sequence ID" value="KOR76203.1"/>
    <property type="molecule type" value="Genomic_DNA"/>
</dbReference>
<dbReference type="RefSeq" id="WP_054405344.1">
    <property type="nucleotide sequence ID" value="NZ_LIUT01000008.1"/>
</dbReference>
<dbReference type="PRINTS" id="PR01011">
    <property type="entry name" value="GLUTPROXDASE"/>
</dbReference>
<dbReference type="PANTHER" id="PTHR11592">
    <property type="entry name" value="GLUTATHIONE PEROXIDASE"/>
    <property type="match status" value="1"/>
</dbReference>
<name>A0A0M1N230_9BACL</name>
<dbReference type="PROSITE" id="PS51352">
    <property type="entry name" value="THIOREDOXIN_2"/>
    <property type="match status" value="1"/>
</dbReference>
<dbReference type="PIRSF" id="PIRSF000303">
    <property type="entry name" value="Glutathion_perox"/>
    <property type="match status" value="1"/>
</dbReference>
<dbReference type="InterPro" id="IPR013766">
    <property type="entry name" value="Thioredoxin_domain"/>
</dbReference>
<accession>A0A0M1N230</accession>
<keyword evidence="3 5" id="KW-0560">Oxidoreductase</keyword>
<dbReference type="GO" id="GO:0034599">
    <property type="term" value="P:cellular response to oxidative stress"/>
    <property type="evidence" value="ECO:0007669"/>
    <property type="project" value="TreeGrafter"/>
</dbReference>
<dbReference type="PANTHER" id="PTHR11592:SF78">
    <property type="entry name" value="GLUTATHIONE PEROXIDASE"/>
    <property type="match status" value="1"/>
</dbReference>
<comment type="similarity">
    <text evidence="1 5">Belongs to the glutathione peroxidase family.</text>
</comment>
<evidence type="ECO:0000256" key="1">
    <source>
        <dbReference type="ARBA" id="ARBA00006926"/>
    </source>
</evidence>
<dbReference type="SUPFAM" id="SSF52833">
    <property type="entry name" value="Thioredoxin-like"/>
    <property type="match status" value="1"/>
</dbReference>
<dbReference type="Proteomes" id="UP000036932">
    <property type="component" value="Unassembled WGS sequence"/>
</dbReference>
<dbReference type="PROSITE" id="PS00460">
    <property type="entry name" value="GLUTATHIONE_PEROXID_1"/>
    <property type="match status" value="1"/>
</dbReference>
<comment type="caution">
    <text evidence="7">The sequence shown here is derived from an EMBL/GenBank/DDBJ whole genome shotgun (WGS) entry which is preliminary data.</text>
</comment>
<sequence>MSVYEYKAVNPRGQEVSLNQYAGKVLIIANTASQCGLTPQYGELQQLHDQYSQQGLEILGFPCNQFGGQEPGTSEEAESFCQLNYGVSFPIFGKVDVNGEGTHPLFQYLKAEQPGPNEDGDIAWNFTKFLVDREGKVIHRFEPRETPESMKEAIESLLD</sequence>
<gene>
    <name evidence="7" type="ORF">AM231_26635</name>
</gene>
<organism evidence="7 8">
    <name type="scientific">Paenibacillus solani</name>
    <dbReference type="NCBI Taxonomy" id="1705565"/>
    <lineage>
        <taxon>Bacteria</taxon>
        <taxon>Bacillati</taxon>
        <taxon>Bacillota</taxon>
        <taxon>Bacilli</taxon>
        <taxon>Bacillales</taxon>
        <taxon>Paenibacillaceae</taxon>
        <taxon>Paenibacillus</taxon>
    </lineage>
</organism>
<dbReference type="InterPro" id="IPR000889">
    <property type="entry name" value="Glutathione_peroxidase"/>
</dbReference>
<dbReference type="InterPro" id="IPR036249">
    <property type="entry name" value="Thioredoxin-like_sf"/>
</dbReference>
<dbReference type="GO" id="GO:0004601">
    <property type="term" value="F:peroxidase activity"/>
    <property type="evidence" value="ECO:0007669"/>
    <property type="project" value="UniProtKB-KW"/>
</dbReference>
<dbReference type="InterPro" id="IPR029760">
    <property type="entry name" value="GPX_CS"/>
</dbReference>
<dbReference type="OrthoDB" id="9789406at2"/>
<dbReference type="PROSITE" id="PS00763">
    <property type="entry name" value="GLUTATHIONE_PEROXID_2"/>
    <property type="match status" value="1"/>
</dbReference>
<proteinExistence type="inferred from homology"/>
<reference evidence="8" key="1">
    <citation type="submission" date="2015-08" db="EMBL/GenBank/DDBJ databases">
        <title>Genome sequencing project for genomic taxonomy and phylogenomics of Bacillus-like bacteria.</title>
        <authorList>
            <person name="Liu B."/>
            <person name="Wang J."/>
            <person name="Zhu Y."/>
            <person name="Liu G."/>
            <person name="Chen Q."/>
            <person name="Chen Z."/>
            <person name="Lan J."/>
            <person name="Che J."/>
            <person name="Ge C."/>
            <person name="Shi H."/>
            <person name="Pan Z."/>
            <person name="Liu X."/>
        </authorList>
    </citation>
    <scope>NUCLEOTIDE SEQUENCE [LARGE SCALE GENOMIC DNA]</scope>
    <source>
        <strain evidence="8">FJAT-22460</strain>
    </source>
</reference>